<sequence>MDSDLRQWKEVMGALLNTCVERGCESLLVHNGNSPLQTFTRTDPQSRVRIIGANNILQRTKSLFTNNSNAISPTTKNGSLGRVTLFDLVHLSKGARNSSQLKHLHISSRMLLHPPCSHWTYSILQTSNLTSLHLYSIQETNWAHIFSWLSVGSQLKQLSIELCYGLPTMPLIDFVVGLRALTHLKLAYPVPIVSDQKLATTWKLSSGSNSGQVLPNLVSLHAFPDWIQLLCPGPSSQSTISSLSRRLHLRRTINGIPSPNPPSPPPSQAPSRPKIGHLHILPRVTMSSRGEFDFSLSLRILRPVLESSAFSFSSPNFRLGLELYDTYTITHMARDIVQYGGVDSQALDLDIEPTPVITFGPWAATATPSVTTPPEPRPARLPRRRAQRPAGYEAYDRITELVVCNWGILQERQCRVVCEFFSMWKSVRRVKFRSIVLDAWKDENVRMLMEEARVSCQNVKEFVLGGKVYIVDDFEGDEGVEVVQAPKIKNSIWENKQKIKSASSSICRLQPTL</sequence>
<gene>
    <name evidence="1" type="ORF">BDN72DRAFT_833561</name>
</gene>
<protein>
    <submittedName>
        <fullName evidence="1">Uncharacterized protein</fullName>
    </submittedName>
</protein>
<keyword evidence="2" id="KW-1185">Reference proteome</keyword>
<dbReference type="Proteomes" id="UP000308600">
    <property type="component" value="Unassembled WGS sequence"/>
</dbReference>
<reference evidence="1 2" key="1">
    <citation type="journal article" date="2019" name="Nat. Ecol. Evol.">
        <title>Megaphylogeny resolves global patterns of mushroom evolution.</title>
        <authorList>
            <person name="Varga T."/>
            <person name="Krizsan K."/>
            <person name="Foldi C."/>
            <person name="Dima B."/>
            <person name="Sanchez-Garcia M."/>
            <person name="Sanchez-Ramirez S."/>
            <person name="Szollosi G.J."/>
            <person name="Szarkandi J.G."/>
            <person name="Papp V."/>
            <person name="Albert L."/>
            <person name="Andreopoulos W."/>
            <person name="Angelini C."/>
            <person name="Antonin V."/>
            <person name="Barry K.W."/>
            <person name="Bougher N.L."/>
            <person name="Buchanan P."/>
            <person name="Buyck B."/>
            <person name="Bense V."/>
            <person name="Catcheside P."/>
            <person name="Chovatia M."/>
            <person name="Cooper J."/>
            <person name="Damon W."/>
            <person name="Desjardin D."/>
            <person name="Finy P."/>
            <person name="Geml J."/>
            <person name="Haridas S."/>
            <person name="Hughes K."/>
            <person name="Justo A."/>
            <person name="Karasinski D."/>
            <person name="Kautmanova I."/>
            <person name="Kiss B."/>
            <person name="Kocsube S."/>
            <person name="Kotiranta H."/>
            <person name="LaButti K.M."/>
            <person name="Lechner B.E."/>
            <person name="Liimatainen K."/>
            <person name="Lipzen A."/>
            <person name="Lukacs Z."/>
            <person name="Mihaltcheva S."/>
            <person name="Morgado L.N."/>
            <person name="Niskanen T."/>
            <person name="Noordeloos M.E."/>
            <person name="Ohm R.A."/>
            <person name="Ortiz-Santana B."/>
            <person name="Ovrebo C."/>
            <person name="Racz N."/>
            <person name="Riley R."/>
            <person name="Savchenko A."/>
            <person name="Shiryaev A."/>
            <person name="Soop K."/>
            <person name="Spirin V."/>
            <person name="Szebenyi C."/>
            <person name="Tomsovsky M."/>
            <person name="Tulloss R.E."/>
            <person name="Uehling J."/>
            <person name="Grigoriev I.V."/>
            <person name="Vagvolgyi C."/>
            <person name="Papp T."/>
            <person name="Martin F.M."/>
            <person name="Miettinen O."/>
            <person name="Hibbett D.S."/>
            <person name="Nagy L.G."/>
        </authorList>
    </citation>
    <scope>NUCLEOTIDE SEQUENCE [LARGE SCALE GENOMIC DNA]</scope>
    <source>
        <strain evidence="1 2">NL-1719</strain>
    </source>
</reference>
<dbReference type="EMBL" id="ML208269">
    <property type="protein sequence ID" value="TFK74239.1"/>
    <property type="molecule type" value="Genomic_DNA"/>
</dbReference>
<organism evidence="1 2">
    <name type="scientific">Pluteus cervinus</name>
    <dbReference type="NCBI Taxonomy" id="181527"/>
    <lineage>
        <taxon>Eukaryota</taxon>
        <taxon>Fungi</taxon>
        <taxon>Dikarya</taxon>
        <taxon>Basidiomycota</taxon>
        <taxon>Agaricomycotina</taxon>
        <taxon>Agaricomycetes</taxon>
        <taxon>Agaricomycetidae</taxon>
        <taxon>Agaricales</taxon>
        <taxon>Pluteineae</taxon>
        <taxon>Pluteaceae</taxon>
        <taxon>Pluteus</taxon>
    </lineage>
</organism>
<name>A0ACD3B960_9AGAR</name>
<evidence type="ECO:0000313" key="2">
    <source>
        <dbReference type="Proteomes" id="UP000308600"/>
    </source>
</evidence>
<accession>A0ACD3B960</accession>
<evidence type="ECO:0000313" key="1">
    <source>
        <dbReference type="EMBL" id="TFK74239.1"/>
    </source>
</evidence>
<proteinExistence type="predicted"/>